<dbReference type="EMBL" id="CP121271">
    <property type="protein sequence ID" value="WMC87880.1"/>
    <property type="molecule type" value="Genomic_DNA"/>
</dbReference>
<evidence type="ECO:0000313" key="3">
    <source>
        <dbReference type="EMBL" id="WMC87880.1"/>
    </source>
</evidence>
<sequence>MRTRPTIAAAALTAAVTLLLSGCGGSDSGKDEIAGADTGASASASPSPSSSDDGIERPEVRLPEGDSLVFAPETTGDAKADAVLKDNAEYLRSIDEAIGKQNPKSEAVAFYSKDSAYLGSVEWISGFVKDGVTVTGTVRYFDRKVSFSKDGSAGLVYCADESKGYTKDVKTGKVNVTEASKDSYVLYNDRLRKNDKGVWQTTKSTSERGSEVCQP</sequence>
<dbReference type="RefSeq" id="WP_199578491.1">
    <property type="nucleotide sequence ID" value="NZ_CP121271.1"/>
</dbReference>
<dbReference type="GeneID" id="90944543"/>
<evidence type="ECO:0000256" key="2">
    <source>
        <dbReference type="SAM" id="SignalP"/>
    </source>
</evidence>
<name>A0AAX3ZM54_STRRO</name>
<reference evidence="3" key="1">
    <citation type="submission" date="2023-03" db="EMBL/GenBank/DDBJ databases">
        <title>Borrelidin-producing and root-colonizing Streptomyces rochei is a potent biopesticide for soil-borne oomycete-caused plant diseases.</title>
        <authorList>
            <person name="Zhou D."/>
            <person name="Wang X."/>
            <person name="Navarro-Munoz J.C."/>
            <person name="Li W."/>
            <person name="Li J."/>
            <person name="Jiu M."/>
            <person name="Deng S."/>
            <person name="Ye Y."/>
            <person name="Daly P."/>
            <person name="Wei L."/>
        </authorList>
    </citation>
    <scope>NUCLEOTIDE SEQUENCE</scope>
    <source>
        <strain evidence="3">JK1</strain>
    </source>
</reference>
<dbReference type="Proteomes" id="UP001231701">
    <property type="component" value="Chromosome"/>
</dbReference>
<evidence type="ECO:0000313" key="4">
    <source>
        <dbReference type="Proteomes" id="UP001231701"/>
    </source>
</evidence>
<feature type="region of interest" description="Disordered" evidence="1">
    <location>
        <begin position="29"/>
        <end position="71"/>
    </location>
</feature>
<feature type="chain" id="PRO_5043376919" description="Lipoprotein" evidence="2">
    <location>
        <begin position="21"/>
        <end position="215"/>
    </location>
</feature>
<accession>A0AAX3ZM54</accession>
<feature type="signal peptide" evidence="2">
    <location>
        <begin position="1"/>
        <end position="20"/>
    </location>
</feature>
<dbReference type="AlphaFoldDB" id="A0AAX3ZM54"/>
<evidence type="ECO:0008006" key="5">
    <source>
        <dbReference type="Google" id="ProtNLM"/>
    </source>
</evidence>
<evidence type="ECO:0000256" key="1">
    <source>
        <dbReference type="SAM" id="MobiDB-lite"/>
    </source>
</evidence>
<proteinExistence type="predicted"/>
<feature type="compositionally biased region" description="Low complexity" evidence="1">
    <location>
        <begin position="35"/>
        <end position="52"/>
    </location>
</feature>
<protein>
    <recommendedName>
        <fullName evidence="5">Lipoprotein</fullName>
    </recommendedName>
</protein>
<feature type="compositionally biased region" description="Basic and acidic residues" evidence="1">
    <location>
        <begin position="54"/>
        <end position="64"/>
    </location>
</feature>
<dbReference type="PROSITE" id="PS51257">
    <property type="entry name" value="PROKAR_LIPOPROTEIN"/>
    <property type="match status" value="1"/>
</dbReference>
<keyword evidence="2" id="KW-0732">Signal</keyword>
<gene>
    <name evidence="3" type="ORF">P7W03_20925</name>
</gene>
<organism evidence="3 4">
    <name type="scientific">Streptomyces rochei</name>
    <name type="common">Streptomyces parvullus</name>
    <dbReference type="NCBI Taxonomy" id="1928"/>
    <lineage>
        <taxon>Bacteria</taxon>
        <taxon>Bacillati</taxon>
        <taxon>Actinomycetota</taxon>
        <taxon>Actinomycetes</taxon>
        <taxon>Kitasatosporales</taxon>
        <taxon>Streptomycetaceae</taxon>
        <taxon>Streptomyces</taxon>
        <taxon>Streptomyces rochei group</taxon>
    </lineage>
</organism>